<evidence type="ECO:0000313" key="2">
    <source>
        <dbReference type="Proteomes" id="UP000182740"/>
    </source>
</evidence>
<organism evidence="1 2">
    <name type="scientific">Amycolatopsis australiensis</name>
    <dbReference type="NCBI Taxonomy" id="546364"/>
    <lineage>
        <taxon>Bacteria</taxon>
        <taxon>Bacillati</taxon>
        <taxon>Actinomycetota</taxon>
        <taxon>Actinomycetes</taxon>
        <taxon>Pseudonocardiales</taxon>
        <taxon>Pseudonocardiaceae</taxon>
        <taxon>Amycolatopsis</taxon>
    </lineage>
</organism>
<evidence type="ECO:0008006" key="3">
    <source>
        <dbReference type="Google" id="ProtNLM"/>
    </source>
</evidence>
<dbReference type="AlphaFoldDB" id="A0A1K1T7W7"/>
<reference evidence="2" key="1">
    <citation type="submission" date="2016-11" db="EMBL/GenBank/DDBJ databases">
        <authorList>
            <person name="Varghese N."/>
            <person name="Submissions S."/>
        </authorList>
    </citation>
    <scope>NUCLEOTIDE SEQUENCE [LARGE SCALE GENOMIC DNA]</scope>
    <source>
        <strain evidence="2">DSM 44671</strain>
    </source>
</reference>
<dbReference type="EMBL" id="FPJG01000006">
    <property type="protein sequence ID" value="SFW92439.1"/>
    <property type="molecule type" value="Genomic_DNA"/>
</dbReference>
<proteinExistence type="predicted"/>
<keyword evidence="2" id="KW-1185">Reference proteome</keyword>
<dbReference type="OrthoDB" id="5124141at2"/>
<dbReference type="RefSeq" id="WP_072481602.1">
    <property type="nucleotide sequence ID" value="NZ_FPJG01000006.1"/>
</dbReference>
<evidence type="ECO:0000313" key="1">
    <source>
        <dbReference type="EMBL" id="SFW92439.1"/>
    </source>
</evidence>
<protein>
    <recommendedName>
        <fullName evidence="3">Secreted protein</fullName>
    </recommendedName>
</protein>
<dbReference type="Proteomes" id="UP000182740">
    <property type="component" value="Unassembled WGS sequence"/>
</dbReference>
<accession>A0A1K1T7W7</accession>
<gene>
    <name evidence="1" type="ORF">SAMN04489730_8621</name>
</gene>
<dbReference type="STRING" id="546364.SAMN04489730_8621"/>
<name>A0A1K1T7W7_9PSEU</name>
<sequence>MRPLILLDVDGPLSPWAAPRHAKPAGYVEHPLRLSRWSRKRLRIWLNPAHGPELLALAGTADAELAWATSWEHRANRQVGSAIGLPLLPVVEFPGPQPAWKFGPVGRFAAGRPPAWFDDDFDLFPAARTAFLDRRAGLPTELIPVDAHTGLPDEHFGHLQAWLSGL</sequence>